<dbReference type="InterPro" id="IPR006311">
    <property type="entry name" value="TAT_signal"/>
</dbReference>
<accession>A0A8J3Q1P1</accession>
<dbReference type="AlphaFoldDB" id="A0A8J3Q1P1"/>
<keyword evidence="2" id="KW-1185">Reference proteome</keyword>
<organism evidence="1 2">
    <name type="scientific">Rhizocola hellebori</name>
    <dbReference type="NCBI Taxonomy" id="1392758"/>
    <lineage>
        <taxon>Bacteria</taxon>
        <taxon>Bacillati</taxon>
        <taxon>Actinomycetota</taxon>
        <taxon>Actinomycetes</taxon>
        <taxon>Micromonosporales</taxon>
        <taxon>Micromonosporaceae</taxon>
        <taxon>Rhizocola</taxon>
    </lineage>
</organism>
<dbReference type="PROSITE" id="PS51318">
    <property type="entry name" value="TAT"/>
    <property type="match status" value="1"/>
</dbReference>
<evidence type="ECO:0000313" key="2">
    <source>
        <dbReference type="Proteomes" id="UP000612899"/>
    </source>
</evidence>
<gene>
    <name evidence="1" type="ORF">Rhe02_00480</name>
</gene>
<proteinExistence type="predicted"/>
<dbReference type="Proteomes" id="UP000612899">
    <property type="component" value="Unassembled WGS sequence"/>
</dbReference>
<name>A0A8J3Q1P1_9ACTN</name>
<reference evidence="1" key="1">
    <citation type="submission" date="2021-01" db="EMBL/GenBank/DDBJ databases">
        <title>Whole genome shotgun sequence of Rhizocola hellebori NBRC 109834.</title>
        <authorList>
            <person name="Komaki H."/>
            <person name="Tamura T."/>
        </authorList>
    </citation>
    <scope>NUCLEOTIDE SEQUENCE</scope>
    <source>
        <strain evidence="1">NBRC 109834</strain>
    </source>
</reference>
<dbReference type="RefSeq" id="WP_203905936.1">
    <property type="nucleotide sequence ID" value="NZ_BONY01000001.1"/>
</dbReference>
<evidence type="ECO:0000313" key="1">
    <source>
        <dbReference type="EMBL" id="GIH01981.1"/>
    </source>
</evidence>
<dbReference type="EMBL" id="BONY01000001">
    <property type="protein sequence ID" value="GIH01981.1"/>
    <property type="molecule type" value="Genomic_DNA"/>
</dbReference>
<sequence>MTDSNVEFSRIASRRALLGAAAMGAVGAVVGQGAPAAAHGTTVHTNTITSVLPVPLWYVGSSEPGTNFAQDFNATYYARLQNWISFYYANTPSNWIGPLRLNHLGVHGDDDSTSMHYYGRAVDISRFLFTDANTGSTFAGFDTRYNIWRSWTGSSLTTVRQRYWAGVAGLQYHLQHVLHYLFNAEHWNHVHADNQISGSGNSTFNQASAQVHGVQACLVYIWGFTTTECPIDGLWGTKTDTCSRKVLTRIGRTGGLTSSQANWLEFNKACLRKGTGKEAY</sequence>
<protein>
    <submittedName>
        <fullName evidence="1">Uncharacterized protein</fullName>
    </submittedName>
</protein>
<comment type="caution">
    <text evidence="1">The sequence shown here is derived from an EMBL/GenBank/DDBJ whole genome shotgun (WGS) entry which is preliminary data.</text>
</comment>